<evidence type="ECO:0000256" key="8">
    <source>
        <dbReference type="ARBA" id="ARBA00022723"/>
    </source>
</evidence>
<keyword evidence="13" id="KW-0511">Multifunctional enzyme</keyword>
<comment type="subcellular location">
    <subcellularLocation>
        <location evidence="2">Cytoplasm</location>
    </subcellularLocation>
</comment>
<dbReference type="EMBL" id="LAZR01014488">
    <property type="protein sequence ID" value="KKM17290.1"/>
    <property type="molecule type" value="Genomic_DNA"/>
</dbReference>
<keyword evidence="12" id="KW-0573">Peptidoglycan synthesis</keyword>
<keyword evidence="7" id="KW-0548">Nucleotidyltransferase</keyword>
<evidence type="ECO:0000256" key="4">
    <source>
        <dbReference type="ARBA" id="ARBA00007947"/>
    </source>
</evidence>
<evidence type="ECO:0000256" key="6">
    <source>
        <dbReference type="ARBA" id="ARBA00022679"/>
    </source>
</evidence>
<dbReference type="InterPro" id="IPR025877">
    <property type="entry name" value="MobA-like_NTP_Trfase"/>
</dbReference>
<dbReference type="InterPro" id="IPR001451">
    <property type="entry name" value="Hexapep"/>
</dbReference>
<evidence type="ECO:0000259" key="18">
    <source>
        <dbReference type="Pfam" id="PF12804"/>
    </source>
</evidence>
<dbReference type="HAMAP" id="MF_01631">
    <property type="entry name" value="GlmU"/>
    <property type="match status" value="1"/>
</dbReference>
<evidence type="ECO:0000256" key="2">
    <source>
        <dbReference type="ARBA" id="ARBA00004496"/>
    </source>
</evidence>
<evidence type="ECO:0000256" key="10">
    <source>
        <dbReference type="ARBA" id="ARBA00022842"/>
    </source>
</evidence>
<keyword evidence="6" id="KW-0808">Transferase</keyword>
<protein>
    <recommendedName>
        <fullName evidence="18">MobA-like NTP transferase domain-containing protein</fullName>
    </recommendedName>
</protein>
<dbReference type="PANTHER" id="PTHR43584">
    <property type="entry name" value="NUCLEOTIDYL TRANSFERASE"/>
    <property type="match status" value="1"/>
</dbReference>
<keyword evidence="8" id="KW-0479">Metal-binding</keyword>
<keyword evidence="5" id="KW-0963">Cytoplasm</keyword>
<dbReference type="GO" id="GO:0003977">
    <property type="term" value="F:UDP-N-acetylglucosamine diphosphorylase activity"/>
    <property type="evidence" value="ECO:0007669"/>
    <property type="project" value="UniProtKB-EC"/>
</dbReference>
<dbReference type="Gene3D" id="3.90.550.10">
    <property type="entry name" value="Spore Coat Polysaccharide Biosynthesis Protein SpsA, Chain A"/>
    <property type="match status" value="1"/>
</dbReference>
<dbReference type="Pfam" id="PF00132">
    <property type="entry name" value="Hexapep"/>
    <property type="match status" value="1"/>
</dbReference>
<comment type="cofactor">
    <cofactor evidence="1">
        <name>Mg(2+)</name>
        <dbReference type="ChEBI" id="CHEBI:18420"/>
    </cofactor>
</comment>
<evidence type="ECO:0000256" key="5">
    <source>
        <dbReference type="ARBA" id="ARBA00022490"/>
    </source>
</evidence>
<evidence type="ECO:0000256" key="17">
    <source>
        <dbReference type="ARBA" id="ARBA00048493"/>
    </source>
</evidence>
<gene>
    <name evidence="19" type="ORF">LCGC14_1677240</name>
</gene>
<comment type="catalytic activity">
    <reaction evidence="16">
        <text>alpha-D-glucosamine 1-phosphate + acetyl-CoA = N-acetyl-alpha-D-glucosamine 1-phosphate + CoA + H(+)</text>
        <dbReference type="Rhea" id="RHEA:13725"/>
        <dbReference type="ChEBI" id="CHEBI:15378"/>
        <dbReference type="ChEBI" id="CHEBI:57287"/>
        <dbReference type="ChEBI" id="CHEBI:57288"/>
        <dbReference type="ChEBI" id="CHEBI:57776"/>
        <dbReference type="ChEBI" id="CHEBI:58516"/>
        <dbReference type="EC" id="2.3.1.157"/>
    </reaction>
</comment>
<name>A0A0F9KPK6_9ZZZZ</name>
<dbReference type="InterPro" id="IPR038009">
    <property type="entry name" value="GlmU_C_LbH"/>
</dbReference>
<keyword evidence="14" id="KW-0012">Acyltransferase</keyword>
<evidence type="ECO:0000256" key="12">
    <source>
        <dbReference type="ARBA" id="ARBA00022984"/>
    </source>
</evidence>
<evidence type="ECO:0000256" key="14">
    <source>
        <dbReference type="ARBA" id="ARBA00023315"/>
    </source>
</evidence>
<comment type="catalytic activity">
    <reaction evidence="17">
        <text>N-acetyl-alpha-D-glucosamine 1-phosphate + UTP + H(+) = UDP-N-acetyl-alpha-D-glucosamine + diphosphate</text>
        <dbReference type="Rhea" id="RHEA:13509"/>
        <dbReference type="ChEBI" id="CHEBI:15378"/>
        <dbReference type="ChEBI" id="CHEBI:33019"/>
        <dbReference type="ChEBI" id="CHEBI:46398"/>
        <dbReference type="ChEBI" id="CHEBI:57705"/>
        <dbReference type="ChEBI" id="CHEBI:57776"/>
        <dbReference type="EC" id="2.7.7.23"/>
    </reaction>
</comment>
<comment type="similarity">
    <text evidence="4">In the N-terminal section; belongs to the N-acetylglucosamine-1-phosphate uridyltransferase family.</text>
</comment>
<keyword evidence="15" id="KW-0961">Cell wall biogenesis/degradation</keyword>
<evidence type="ECO:0000256" key="1">
    <source>
        <dbReference type="ARBA" id="ARBA00001946"/>
    </source>
</evidence>
<evidence type="ECO:0000256" key="9">
    <source>
        <dbReference type="ARBA" id="ARBA00022737"/>
    </source>
</evidence>
<dbReference type="InterPro" id="IPR029044">
    <property type="entry name" value="Nucleotide-diphossugar_trans"/>
</dbReference>
<evidence type="ECO:0000256" key="3">
    <source>
        <dbReference type="ARBA" id="ARBA00007707"/>
    </source>
</evidence>
<dbReference type="AlphaFoldDB" id="A0A0F9KPK6"/>
<dbReference type="InterPro" id="IPR011004">
    <property type="entry name" value="Trimer_LpxA-like_sf"/>
</dbReference>
<dbReference type="GO" id="GO:0019134">
    <property type="term" value="F:glucosamine-1-phosphate N-acetyltransferase activity"/>
    <property type="evidence" value="ECO:0007669"/>
    <property type="project" value="UniProtKB-EC"/>
</dbReference>
<dbReference type="GO" id="GO:0008360">
    <property type="term" value="P:regulation of cell shape"/>
    <property type="evidence" value="ECO:0007669"/>
    <property type="project" value="UniProtKB-KW"/>
</dbReference>
<dbReference type="SUPFAM" id="SSF51161">
    <property type="entry name" value="Trimeric LpxA-like enzymes"/>
    <property type="match status" value="1"/>
</dbReference>
<evidence type="ECO:0000313" key="19">
    <source>
        <dbReference type="EMBL" id="KKM17290.1"/>
    </source>
</evidence>
<proteinExistence type="inferred from homology"/>
<dbReference type="CDD" id="cd03353">
    <property type="entry name" value="LbH_GlmU_C"/>
    <property type="match status" value="1"/>
</dbReference>
<comment type="similarity">
    <text evidence="3">In the C-terminal section; belongs to the transferase hexapeptide repeat family.</text>
</comment>
<dbReference type="InterPro" id="IPR050065">
    <property type="entry name" value="GlmU-like"/>
</dbReference>
<dbReference type="GO" id="GO:0071555">
    <property type="term" value="P:cell wall organization"/>
    <property type="evidence" value="ECO:0007669"/>
    <property type="project" value="UniProtKB-KW"/>
</dbReference>
<evidence type="ECO:0000256" key="7">
    <source>
        <dbReference type="ARBA" id="ARBA00022695"/>
    </source>
</evidence>
<evidence type="ECO:0000256" key="13">
    <source>
        <dbReference type="ARBA" id="ARBA00023268"/>
    </source>
</evidence>
<dbReference type="GO" id="GO:0009252">
    <property type="term" value="P:peptidoglycan biosynthetic process"/>
    <property type="evidence" value="ECO:0007669"/>
    <property type="project" value="UniProtKB-KW"/>
</dbReference>
<feature type="domain" description="MobA-like NTP transferase" evidence="18">
    <location>
        <begin position="6"/>
        <end position="127"/>
    </location>
</feature>
<organism evidence="19">
    <name type="scientific">marine sediment metagenome</name>
    <dbReference type="NCBI Taxonomy" id="412755"/>
    <lineage>
        <taxon>unclassified sequences</taxon>
        <taxon>metagenomes</taxon>
        <taxon>ecological metagenomes</taxon>
    </lineage>
</organism>
<dbReference type="Pfam" id="PF12804">
    <property type="entry name" value="NTP_transf_3"/>
    <property type="match status" value="1"/>
</dbReference>
<evidence type="ECO:0000256" key="11">
    <source>
        <dbReference type="ARBA" id="ARBA00022960"/>
    </source>
</evidence>
<dbReference type="CDD" id="cd02540">
    <property type="entry name" value="GT2_GlmU_N_bac"/>
    <property type="match status" value="1"/>
</dbReference>
<evidence type="ECO:0000256" key="15">
    <source>
        <dbReference type="ARBA" id="ARBA00023316"/>
    </source>
</evidence>
<evidence type="ECO:0000256" key="16">
    <source>
        <dbReference type="ARBA" id="ARBA00048247"/>
    </source>
</evidence>
<dbReference type="GO" id="GO:0006048">
    <property type="term" value="P:UDP-N-acetylglucosamine biosynthetic process"/>
    <property type="evidence" value="ECO:0007669"/>
    <property type="project" value="InterPro"/>
</dbReference>
<accession>A0A0F9KPK6</accession>
<dbReference type="PANTHER" id="PTHR43584:SF3">
    <property type="entry name" value="BIFUNCTIONAL PROTEIN GLMU"/>
    <property type="match status" value="1"/>
</dbReference>
<dbReference type="GO" id="GO:0005737">
    <property type="term" value="C:cytoplasm"/>
    <property type="evidence" value="ECO:0007669"/>
    <property type="project" value="UniProtKB-SubCell"/>
</dbReference>
<sequence>MSLSIIILAAGKGTRMKSNKPKVMHQLAHKPLLQHVIDTAKQLNPAQLAVVCGNGADEVVPYLEAQGIDIAMQTEQKGTGHAVEQAIAFFENSDQVLVLYGDVPLIEVDTLDALINEGEADSLKVLTAMLDDPTGYGRIVRDVTGQMLMITEEKDANEETKLINEVNTGIMCIPAKWLTQSLSQLDNNNAQGEYYLTDLIAKAVENGVEIDSITCEDELEVAGVNNRVQLAELESYYQQKKATDLMMSGVTMRDPARIDIRGELTVGQDITIDVNVIFEGNNTLADNVTIGANCIIINSVIHQGAEILPNSIIENAEVGANCAVGPYARLRPGTKLAAKSKVGNFVEIKNANIGLGSKINHLSYIGDTDMGADVNIGAGTITCNYDGANKHRTVIGDRVFVGSDTQLVAPVVVEDGATIGAGSTIRKTAPSDALTLTVSKQKTVEGWKRPVKKKYL</sequence>
<dbReference type="GO" id="GO:0000902">
    <property type="term" value="P:cell morphogenesis"/>
    <property type="evidence" value="ECO:0007669"/>
    <property type="project" value="InterPro"/>
</dbReference>
<reference evidence="19" key="1">
    <citation type="journal article" date="2015" name="Nature">
        <title>Complex archaea that bridge the gap between prokaryotes and eukaryotes.</title>
        <authorList>
            <person name="Spang A."/>
            <person name="Saw J.H."/>
            <person name="Jorgensen S.L."/>
            <person name="Zaremba-Niedzwiedzka K."/>
            <person name="Martijn J."/>
            <person name="Lind A.E."/>
            <person name="van Eijk R."/>
            <person name="Schleper C."/>
            <person name="Guy L."/>
            <person name="Ettema T.J."/>
        </authorList>
    </citation>
    <scope>NUCLEOTIDE SEQUENCE</scope>
</reference>
<keyword evidence="11" id="KW-0133">Cell shape</keyword>
<keyword evidence="10" id="KW-0460">Magnesium</keyword>
<dbReference type="Gene3D" id="2.160.10.10">
    <property type="entry name" value="Hexapeptide repeat proteins"/>
    <property type="match status" value="1"/>
</dbReference>
<dbReference type="NCBIfam" id="TIGR01173">
    <property type="entry name" value="glmU"/>
    <property type="match status" value="1"/>
</dbReference>
<dbReference type="GO" id="GO:0000287">
    <property type="term" value="F:magnesium ion binding"/>
    <property type="evidence" value="ECO:0007669"/>
    <property type="project" value="InterPro"/>
</dbReference>
<dbReference type="SUPFAM" id="SSF53448">
    <property type="entry name" value="Nucleotide-diphospho-sugar transferases"/>
    <property type="match status" value="1"/>
</dbReference>
<keyword evidence="9" id="KW-0677">Repeat</keyword>
<dbReference type="InterPro" id="IPR005882">
    <property type="entry name" value="Bifunctional_GlmU"/>
</dbReference>
<comment type="caution">
    <text evidence="19">The sequence shown here is derived from an EMBL/GenBank/DDBJ whole genome shotgun (WGS) entry which is preliminary data.</text>
</comment>